<feature type="compositionally biased region" description="Low complexity" evidence="1">
    <location>
        <begin position="657"/>
        <end position="677"/>
    </location>
</feature>
<feature type="compositionally biased region" description="Polar residues" evidence="1">
    <location>
        <begin position="402"/>
        <end position="411"/>
    </location>
</feature>
<feature type="compositionally biased region" description="Polar residues" evidence="1">
    <location>
        <begin position="279"/>
        <end position="293"/>
    </location>
</feature>
<feature type="compositionally biased region" description="Polar residues" evidence="1">
    <location>
        <begin position="30"/>
        <end position="41"/>
    </location>
</feature>
<name>A0A0L6U8S9_9BASI</name>
<feature type="compositionally biased region" description="Acidic residues" evidence="1">
    <location>
        <begin position="214"/>
        <end position="223"/>
    </location>
</feature>
<dbReference type="Proteomes" id="UP000037035">
    <property type="component" value="Unassembled WGS sequence"/>
</dbReference>
<dbReference type="VEuPathDB" id="FungiDB:VP01_864g2"/>
<feature type="compositionally biased region" description="Low complexity" evidence="1">
    <location>
        <begin position="710"/>
        <end position="722"/>
    </location>
</feature>
<feature type="compositionally biased region" description="Basic residues" evidence="1">
    <location>
        <begin position="256"/>
        <end position="267"/>
    </location>
</feature>
<evidence type="ECO:0000256" key="1">
    <source>
        <dbReference type="SAM" id="MobiDB-lite"/>
    </source>
</evidence>
<feature type="compositionally biased region" description="Basic residues" evidence="1">
    <location>
        <begin position="295"/>
        <end position="314"/>
    </location>
</feature>
<feature type="region of interest" description="Disordered" evidence="1">
    <location>
        <begin position="369"/>
        <end position="449"/>
    </location>
</feature>
<dbReference type="Pfam" id="PF10263">
    <property type="entry name" value="SprT-like"/>
    <property type="match status" value="1"/>
</dbReference>
<dbReference type="PANTHER" id="PTHR23099:SF0">
    <property type="entry name" value="GERM CELL NUCLEAR ACIDIC PROTEIN"/>
    <property type="match status" value="1"/>
</dbReference>
<keyword evidence="4" id="KW-1185">Reference proteome</keyword>
<dbReference type="InterPro" id="IPR006640">
    <property type="entry name" value="SprT-like_domain"/>
</dbReference>
<dbReference type="AlphaFoldDB" id="A0A0L6U8S9"/>
<reference evidence="3 4" key="1">
    <citation type="submission" date="2015-08" db="EMBL/GenBank/DDBJ databases">
        <title>Next Generation Sequencing and Analysis of the Genome of Puccinia sorghi L Schw, the Causal Agent of Maize Common Rust.</title>
        <authorList>
            <person name="Rochi L."/>
            <person name="Burguener G."/>
            <person name="Darino M."/>
            <person name="Turjanski A."/>
            <person name="Kreff E."/>
            <person name="Dieguez M.J."/>
            <person name="Sacco F."/>
        </authorList>
    </citation>
    <scope>NUCLEOTIDE SEQUENCE [LARGE SCALE GENOMIC DNA]</scope>
    <source>
        <strain evidence="3 4">RO10H11247</strain>
    </source>
</reference>
<dbReference type="EMBL" id="LAVV01014215">
    <property type="protein sequence ID" value="KNZ44949.1"/>
    <property type="molecule type" value="Genomic_DNA"/>
</dbReference>
<feature type="region of interest" description="Disordered" evidence="1">
    <location>
        <begin position="24"/>
        <end position="44"/>
    </location>
</feature>
<dbReference type="STRING" id="27349.A0A0L6U8S9"/>
<feature type="region of interest" description="Disordered" evidence="1">
    <location>
        <begin position="241"/>
        <end position="331"/>
    </location>
</feature>
<evidence type="ECO:0000259" key="2">
    <source>
        <dbReference type="SMART" id="SM00731"/>
    </source>
</evidence>
<gene>
    <name evidence="3" type="ORF">VP01_864g2</name>
</gene>
<protein>
    <recommendedName>
        <fullName evidence="2">SprT-like domain-containing protein</fullName>
    </recommendedName>
</protein>
<accession>A0A0L6U8S9</accession>
<feature type="compositionally biased region" description="Low complexity" evidence="1">
    <location>
        <begin position="162"/>
        <end position="176"/>
    </location>
</feature>
<evidence type="ECO:0000313" key="4">
    <source>
        <dbReference type="Proteomes" id="UP000037035"/>
    </source>
</evidence>
<feature type="region of interest" description="Disordered" evidence="1">
    <location>
        <begin position="704"/>
        <end position="726"/>
    </location>
</feature>
<feature type="domain" description="SprT-like" evidence="2">
    <location>
        <begin position="463"/>
        <end position="623"/>
    </location>
</feature>
<dbReference type="PANTHER" id="PTHR23099">
    <property type="entry name" value="TRANSCRIPTIONAL REGULATOR"/>
    <property type="match status" value="1"/>
</dbReference>
<sequence>MQHEQQHTDRLAVAASRALQLISESAHARAQSSSAPATPQPNKLIKDDILDIFMSPDKPKSSLRLRAENSAKKFNPATVVHDQPQHITLNLGIPNKPSPDLKNLANYKPPTRRSIGPRRTSTITPRKHSTSPSKPLNKPPIEALLDDLDILDHSRSSKSRFNQPKSIKNKNPSSSNTRITTPPPEALEYSTDQKHSPIEHTQASMSEDTKPTVSDDDDNQSDDSFDANLLLLIKADTVKNEEVEDSSIVINPTRPLTRKRTGIKPKRVIPDSDEEEDNSFTSPSARPSATSKKPSAPRRSHRKSTSLRASHSKQKSWVNQIIDVDDDTESDDSIEIAPSRAIQFQKLRSQALATDSNLIVKTVPHENVKISTQNDPHRVISSKQSSSDDVEIQNRPKDNRLKSSPQPTKVNQVIKPSKAKVERATKTQDAQPKKPTPQPKKQPATKKKALAHDGLVPFAQAREEMAKDLVIELNKCVFKRKLPPIELVWSNRLNSTAGRAHLMNTTDAAGNRAVNYKVELALKVVDNPARLRNTLAHELCHIACWTIDKRLKENHGRFFKAWGQRVHAAMPDITITARHNYDISYKFKWSCNRPDCTRVYGRHSDSIKPERQRCLCGGGLIAILRRGKAVAIPPPAASCSTVPESEVELLIDLDSCGSSSETDGPSGPSSSPSKSLLNPYLSELEELDPSPFTNEYLNQLTHLDPFSLDSPYPSTTSTTTGPVPDPLVDHLLVEQFDELEVSAS</sequence>
<evidence type="ECO:0000313" key="3">
    <source>
        <dbReference type="EMBL" id="KNZ44949.1"/>
    </source>
</evidence>
<comment type="caution">
    <text evidence="3">The sequence shown here is derived from an EMBL/GenBank/DDBJ whole genome shotgun (WGS) entry which is preliminary data.</text>
</comment>
<proteinExistence type="predicted"/>
<dbReference type="GO" id="GO:0005634">
    <property type="term" value="C:nucleus"/>
    <property type="evidence" value="ECO:0007669"/>
    <property type="project" value="TreeGrafter"/>
</dbReference>
<feature type="compositionally biased region" description="Polar residues" evidence="1">
    <location>
        <begin position="119"/>
        <end position="134"/>
    </location>
</feature>
<feature type="region of interest" description="Disordered" evidence="1">
    <location>
        <begin position="74"/>
        <end position="223"/>
    </location>
</feature>
<feature type="region of interest" description="Disordered" evidence="1">
    <location>
        <begin position="656"/>
        <end position="677"/>
    </location>
</feature>
<feature type="compositionally biased region" description="Basic and acidic residues" evidence="1">
    <location>
        <begin position="392"/>
        <end position="401"/>
    </location>
</feature>
<dbReference type="OrthoDB" id="20772at2759"/>
<organism evidence="3 4">
    <name type="scientific">Puccinia sorghi</name>
    <dbReference type="NCBI Taxonomy" id="27349"/>
    <lineage>
        <taxon>Eukaryota</taxon>
        <taxon>Fungi</taxon>
        <taxon>Dikarya</taxon>
        <taxon>Basidiomycota</taxon>
        <taxon>Pucciniomycotina</taxon>
        <taxon>Pucciniomycetes</taxon>
        <taxon>Pucciniales</taxon>
        <taxon>Pucciniaceae</taxon>
        <taxon>Puccinia</taxon>
    </lineage>
</organism>
<dbReference type="GO" id="GO:0006950">
    <property type="term" value="P:response to stress"/>
    <property type="evidence" value="ECO:0007669"/>
    <property type="project" value="UniProtKB-ARBA"/>
</dbReference>
<dbReference type="SMART" id="SM00731">
    <property type="entry name" value="SprT"/>
    <property type="match status" value="1"/>
</dbReference>